<accession>A0ABQ9RG51</accession>
<name>A0ABQ9RG51_9PEZI</name>
<proteinExistence type="predicted"/>
<comment type="caution">
    <text evidence="2">The sequence shown here is derived from an EMBL/GenBank/DDBJ whole genome shotgun (WGS) entry which is preliminary data.</text>
</comment>
<evidence type="ECO:0000313" key="2">
    <source>
        <dbReference type="EMBL" id="KAK1502922.1"/>
    </source>
</evidence>
<organism evidence="2 3">
    <name type="scientific">Colletotrichum tamarilloi</name>
    <dbReference type="NCBI Taxonomy" id="1209934"/>
    <lineage>
        <taxon>Eukaryota</taxon>
        <taxon>Fungi</taxon>
        <taxon>Dikarya</taxon>
        <taxon>Ascomycota</taxon>
        <taxon>Pezizomycotina</taxon>
        <taxon>Sordariomycetes</taxon>
        <taxon>Hypocreomycetidae</taxon>
        <taxon>Glomerellales</taxon>
        <taxon>Glomerellaceae</taxon>
        <taxon>Colletotrichum</taxon>
        <taxon>Colletotrichum acutatum species complex</taxon>
    </lineage>
</organism>
<dbReference type="RefSeq" id="XP_060384310.1">
    <property type="nucleotide sequence ID" value="XM_060520941.1"/>
</dbReference>
<protein>
    <submittedName>
        <fullName evidence="2">Uncharacterized protein</fullName>
    </submittedName>
</protein>
<gene>
    <name evidence="2" type="ORF">CTAM01_04911</name>
</gene>
<dbReference type="Proteomes" id="UP001227543">
    <property type="component" value="Unassembled WGS sequence"/>
</dbReference>
<evidence type="ECO:0000256" key="1">
    <source>
        <dbReference type="SAM" id="MobiDB-lite"/>
    </source>
</evidence>
<evidence type="ECO:0000313" key="3">
    <source>
        <dbReference type="Proteomes" id="UP001227543"/>
    </source>
</evidence>
<reference evidence="2 3" key="1">
    <citation type="submission" date="2016-10" db="EMBL/GenBank/DDBJ databases">
        <title>The genome sequence of Colletotrichum fioriniae PJ7.</title>
        <authorList>
            <person name="Baroncelli R."/>
        </authorList>
    </citation>
    <scope>NUCLEOTIDE SEQUENCE [LARGE SCALE GENOMIC DNA]</scope>
    <source>
        <strain evidence="2 3">Tom-12</strain>
    </source>
</reference>
<dbReference type="GeneID" id="85405179"/>
<sequence length="114" mass="12523">MQPIIKFERAKKRIHLLPLCSPTHHQVIVSLPLFGTIKSSHHPRDRSSNDDTNHGLSCAAPNHRRSAVALQGPFNPSRPCHVTLFPLGLFVTGSIDSNLHAAGLDDVSSLRHAR</sequence>
<feature type="region of interest" description="Disordered" evidence="1">
    <location>
        <begin position="39"/>
        <end position="60"/>
    </location>
</feature>
<dbReference type="EMBL" id="MLFU01000012">
    <property type="protein sequence ID" value="KAK1502922.1"/>
    <property type="molecule type" value="Genomic_DNA"/>
</dbReference>
<keyword evidence="3" id="KW-1185">Reference proteome</keyword>